<name>A0ACC5SSN7_ENSAD</name>
<keyword evidence="2" id="KW-1185">Reference proteome</keyword>
<accession>A0ACC5SSN7</accession>
<protein>
    <submittedName>
        <fullName evidence="1">Fe-S center protein</fullName>
    </submittedName>
</protein>
<organism evidence="1 2">
    <name type="scientific">Ensifer adhaerens</name>
    <name type="common">Sinorhizobium morelense</name>
    <dbReference type="NCBI Taxonomy" id="106592"/>
    <lineage>
        <taxon>Bacteria</taxon>
        <taxon>Pseudomonadati</taxon>
        <taxon>Pseudomonadota</taxon>
        <taxon>Alphaproteobacteria</taxon>
        <taxon>Hyphomicrobiales</taxon>
        <taxon>Rhizobiaceae</taxon>
        <taxon>Sinorhizobium/Ensifer group</taxon>
        <taxon>Ensifer</taxon>
    </lineage>
</organism>
<comment type="caution">
    <text evidence="1">The sequence shown here is derived from an EMBL/GenBank/DDBJ whole genome shotgun (WGS) entry which is preliminary data.</text>
</comment>
<dbReference type="Proteomes" id="UP000823773">
    <property type="component" value="Unassembled WGS sequence"/>
</dbReference>
<sequence>MIKVKAMHAGIAHCARRQHRVSNETMIAASHIVRKRARELLAVLVAILFLFVPMTQAAAVDCGTHAVGSQHAISSQAKTDLHVDSKPHGPKACCMSVCSLCYAVFPTSVIGEINLNSDGRRDLAPQPSIAGITSRPAIGPPRSAI</sequence>
<evidence type="ECO:0000313" key="1">
    <source>
        <dbReference type="EMBL" id="MBP1871906.1"/>
    </source>
</evidence>
<gene>
    <name evidence="1" type="ORF">J2Z19_001618</name>
</gene>
<reference evidence="1" key="1">
    <citation type="submission" date="2021-03" db="EMBL/GenBank/DDBJ databases">
        <title>Genomic Encyclopedia of Type Strains, Phase IV (KMG-IV): sequencing the most valuable type-strain genomes for metagenomic binning, comparative biology and taxonomic classification.</title>
        <authorList>
            <person name="Goeker M."/>
        </authorList>
    </citation>
    <scope>NUCLEOTIDE SEQUENCE</scope>
    <source>
        <strain evidence="1">DSM 18131</strain>
    </source>
</reference>
<proteinExistence type="predicted"/>
<evidence type="ECO:0000313" key="2">
    <source>
        <dbReference type="Proteomes" id="UP000823773"/>
    </source>
</evidence>
<dbReference type="EMBL" id="JAGGJR010000002">
    <property type="protein sequence ID" value="MBP1871906.1"/>
    <property type="molecule type" value="Genomic_DNA"/>
</dbReference>